<feature type="domain" description="Asparagine synthetase" evidence="4">
    <location>
        <begin position="403"/>
        <end position="565"/>
    </location>
</feature>
<evidence type="ECO:0000313" key="5">
    <source>
        <dbReference type="EMBL" id="MCQ5082994.1"/>
    </source>
</evidence>
<dbReference type="PANTHER" id="PTHR43284:SF1">
    <property type="entry name" value="ASPARAGINE SYNTHETASE"/>
    <property type="match status" value="1"/>
</dbReference>
<dbReference type="PANTHER" id="PTHR43284">
    <property type="entry name" value="ASPARAGINE SYNTHETASE (GLUTAMINE-HYDROLYZING)"/>
    <property type="match status" value="1"/>
</dbReference>
<feature type="domain" description="Asparagine synthetase" evidence="4">
    <location>
        <begin position="205"/>
        <end position="266"/>
    </location>
</feature>
<dbReference type="InterPro" id="IPR001962">
    <property type="entry name" value="Asn_synthase"/>
</dbReference>
<dbReference type="SUPFAM" id="SSF56235">
    <property type="entry name" value="N-terminal nucleophile aminohydrolases (Ntn hydrolases)"/>
    <property type="match status" value="1"/>
</dbReference>
<dbReference type="Pfam" id="PF00733">
    <property type="entry name" value="Asn_synthase"/>
    <property type="match status" value="2"/>
</dbReference>
<dbReference type="GO" id="GO:0006529">
    <property type="term" value="P:asparagine biosynthetic process"/>
    <property type="evidence" value="ECO:0007669"/>
    <property type="project" value="InterPro"/>
</dbReference>
<dbReference type="Gene3D" id="3.40.50.620">
    <property type="entry name" value="HUPs"/>
    <property type="match status" value="2"/>
</dbReference>
<dbReference type="InterPro" id="IPR014729">
    <property type="entry name" value="Rossmann-like_a/b/a_fold"/>
</dbReference>
<comment type="caution">
    <text evidence="5">The sequence shown here is derived from an EMBL/GenBank/DDBJ whole genome shotgun (WGS) entry which is preliminary data.</text>
</comment>
<dbReference type="InterPro" id="IPR029055">
    <property type="entry name" value="Ntn_hydrolases_N"/>
</dbReference>
<evidence type="ECO:0000256" key="3">
    <source>
        <dbReference type="ARBA" id="ARBA00048741"/>
    </source>
</evidence>
<reference evidence="5" key="1">
    <citation type="submission" date="2022-06" db="EMBL/GenBank/DDBJ databases">
        <title>Isolation of gut microbiota from human fecal samples.</title>
        <authorList>
            <person name="Pamer E.G."/>
            <person name="Barat B."/>
            <person name="Waligurski E."/>
            <person name="Medina S."/>
            <person name="Paddock L."/>
            <person name="Mostad J."/>
        </authorList>
    </citation>
    <scope>NUCLEOTIDE SEQUENCE</scope>
    <source>
        <strain evidence="5">DFI.6.22</strain>
    </source>
</reference>
<evidence type="ECO:0000259" key="4">
    <source>
        <dbReference type="Pfam" id="PF00733"/>
    </source>
</evidence>
<dbReference type="Proteomes" id="UP001205035">
    <property type="component" value="Unassembled WGS sequence"/>
</dbReference>
<accession>A0AAJ1CEC3</accession>
<dbReference type="EMBL" id="JANGBQ010000010">
    <property type="protein sequence ID" value="MCQ5082994.1"/>
    <property type="molecule type" value="Genomic_DNA"/>
</dbReference>
<gene>
    <name evidence="5" type="ORF">NE651_08825</name>
</gene>
<evidence type="ECO:0000313" key="6">
    <source>
        <dbReference type="Proteomes" id="UP001205035"/>
    </source>
</evidence>
<evidence type="ECO:0000256" key="2">
    <source>
        <dbReference type="ARBA" id="ARBA00012737"/>
    </source>
</evidence>
<dbReference type="InterPro" id="IPR051786">
    <property type="entry name" value="ASN_synthetase/amidase"/>
</dbReference>
<dbReference type="AlphaFoldDB" id="A0AAJ1CEC3"/>
<dbReference type="GO" id="GO:0004066">
    <property type="term" value="F:asparagine synthase (glutamine-hydrolyzing) activity"/>
    <property type="evidence" value="ECO:0007669"/>
    <property type="project" value="UniProtKB-EC"/>
</dbReference>
<proteinExistence type="predicted"/>
<dbReference type="EC" id="6.3.5.4" evidence="2"/>
<comment type="catalytic activity">
    <reaction evidence="3">
        <text>L-aspartate + L-glutamine + ATP + H2O = L-asparagine + L-glutamate + AMP + diphosphate + H(+)</text>
        <dbReference type="Rhea" id="RHEA:12228"/>
        <dbReference type="ChEBI" id="CHEBI:15377"/>
        <dbReference type="ChEBI" id="CHEBI:15378"/>
        <dbReference type="ChEBI" id="CHEBI:29985"/>
        <dbReference type="ChEBI" id="CHEBI:29991"/>
        <dbReference type="ChEBI" id="CHEBI:30616"/>
        <dbReference type="ChEBI" id="CHEBI:33019"/>
        <dbReference type="ChEBI" id="CHEBI:58048"/>
        <dbReference type="ChEBI" id="CHEBI:58359"/>
        <dbReference type="ChEBI" id="CHEBI:456215"/>
        <dbReference type="EC" id="6.3.5.4"/>
    </reaction>
</comment>
<evidence type="ECO:0000256" key="1">
    <source>
        <dbReference type="ARBA" id="ARBA00005187"/>
    </source>
</evidence>
<dbReference type="RefSeq" id="WP_026318591.1">
    <property type="nucleotide sequence ID" value="NZ_AP025562.1"/>
</dbReference>
<dbReference type="SUPFAM" id="SSF52402">
    <property type="entry name" value="Adenine nucleotide alpha hydrolases-like"/>
    <property type="match status" value="1"/>
</dbReference>
<comment type="pathway">
    <text evidence="1">Amino-acid biosynthesis; L-asparagine biosynthesis; L-asparagine from L-aspartate (L-Gln route): step 1/1.</text>
</comment>
<organism evidence="5 6">
    <name type="scientific">Alistipes onderdonkii</name>
    <dbReference type="NCBI Taxonomy" id="328813"/>
    <lineage>
        <taxon>Bacteria</taxon>
        <taxon>Pseudomonadati</taxon>
        <taxon>Bacteroidota</taxon>
        <taxon>Bacteroidia</taxon>
        <taxon>Bacteroidales</taxon>
        <taxon>Rikenellaceae</taxon>
        <taxon>Alistipes</taxon>
    </lineage>
</organism>
<name>A0AAJ1CEC3_9BACT</name>
<protein>
    <recommendedName>
        <fullName evidence="2">asparagine synthase (glutamine-hydrolyzing)</fullName>
        <ecNumber evidence="2">6.3.5.4</ecNumber>
    </recommendedName>
</protein>
<sequence>MYIEICGNSIRIGRVESDEIFLDDGERIFWAYGLMNRNISKKEFFATVSVLRSELSHQLANRIFAGGYFIVLVDRKSGMLNMMRDSMGQKSGYYYFDSLTERLVVATNMHDIAYNVSTDINKFYTDFLLYQQFIPDGYTIYEDVNEVRIGEMLHYIPRGTLQSIERESLPIEYSENDYSEEENIRLLREKILEVHADWAGENNVVYLSGGIDSCVMLASLHNICPEQTRVVSYRIAGSSQDETIYAQELASYLGYNTEVVTVDPADPKIVADYEDDLQKMNNPVFGNWIFRPHLSNDISVRYFAGQDTRLHTPSVNSVDMKVIDRISHQGTGGWGAFGKGVVDLYERLSCLLKLYNAADRRVKYSHLLVNALVPEWFILRRKFMADPVKYKTWRYDMSNFEKICDWYRVDLHAGMSSREIFNRLIEKKWQEQYTDDIRYMVDMAHNRGVTTVLPFYEQRFNQFASTIPWKLANKTMAGLDGFSNKPVRVNKYVLRKAFEKELPWNIMVRAKAVSLSSHLMMNGVLGIRVEQTLRDDLRSSDSFCRRFGYQAKAREIIAHRSKWEMKNSYMVTFANYLSALCVYYRKNVVKK</sequence>